<gene>
    <name evidence="1" type="ORF">AKJ41_02120</name>
</gene>
<evidence type="ECO:0000313" key="1">
    <source>
        <dbReference type="EMBL" id="KXB01274.1"/>
    </source>
</evidence>
<evidence type="ECO:0000313" key="2">
    <source>
        <dbReference type="Proteomes" id="UP000070344"/>
    </source>
</evidence>
<protein>
    <submittedName>
        <fullName evidence="1">Uncharacterized protein</fullName>
    </submittedName>
</protein>
<accession>A0A133V4A0</accession>
<keyword evidence="2" id="KW-1185">Reference proteome</keyword>
<sequence>MGDKLSEEDVRDIVHNPVYPGLGPFPKIISDEKWIEANAVAIEREGKEEYLRKLLEVLGETFGGTVESSEEPV</sequence>
<comment type="caution">
    <text evidence="1">The sequence shown here is derived from an EMBL/GenBank/DDBJ whole genome shotgun (WGS) entry which is preliminary data.</text>
</comment>
<dbReference type="EMBL" id="LHXV01000018">
    <property type="protein sequence ID" value="KXB01274.1"/>
    <property type="molecule type" value="Genomic_DNA"/>
</dbReference>
<name>A0A133V4A0_9EURY</name>
<dbReference type="Proteomes" id="UP000070344">
    <property type="component" value="Unassembled WGS sequence"/>
</dbReference>
<dbReference type="AlphaFoldDB" id="A0A133V4A0"/>
<reference evidence="1 2" key="1">
    <citation type="journal article" date="2016" name="Sci. Rep.">
        <title>Metabolic traits of an uncultured archaeal lineage -MSBL1- from brine pools of the Red Sea.</title>
        <authorList>
            <person name="Mwirichia R."/>
            <person name="Alam I."/>
            <person name="Rashid M."/>
            <person name="Vinu M."/>
            <person name="Ba-Alawi W."/>
            <person name="Anthony Kamau A."/>
            <person name="Kamanda Ngugi D."/>
            <person name="Goker M."/>
            <person name="Klenk H.P."/>
            <person name="Bajic V."/>
            <person name="Stingl U."/>
        </authorList>
    </citation>
    <scope>NUCLEOTIDE SEQUENCE [LARGE SCALE GENOMIC DNA]</scope>
    <source>
        <strain evidence="1">SCGC-AAA259O05</strain>
    </source>
</reference>
<proteinExistence type="predicted"/>
<organism evidence="1 2">
    <name type="scientific">candidate division MSBL1 archaeon SCGC-AAA259O05</name>
    <dbReference type="NCBI Taxonomy" id="1698271"/>
    <lineage>
        <taxon>Archaea</taxon>
        <taxon>Methanobacteriati</taxon>
        <taxon>Methanobacteriota</taxon>
        <taxon>candidate division MSBL1</taxon>
    </lineage>
</organism>